<comment type="caution">
    <text evidence="1">The sequence shown here is derived from an EMBL/GenBank/DDBJ whole genome shotgun (WGS) entry which is preliminary data.</text>
</comment>
<dbReference type="Proteomes" id="UP000886523">
    <property type="component" value="Unassembled WGS sequence"/>
</dbReference>
<keyword evidence="2" id="KW-1185">Reference proteome</keyword>
<protein>
    <submittedName>
        <fullName evidence="1">Uncharacterized protein</fullName>
    </submittedName>
</protein>
<sequence>MPSSRSGLLPVPGISRILLLWSPVTTVYDFSRNIATSGISSNTAYPRVAPGPTEIMVKYRSTAEDRFHISIRGAVGDESIERRRINPCFVLMGL</sequence>
<dbReference type="AlphaFoldDB" id="A0A9P6ATA8"/>
<proteinExistence type="predicted"/>
<dbReference type="EMBL" id="MU129006">
    <property type="protein sequence ID" value="KAF9511035.1"/>
    <property type="molecule type" value="Genomic_DNA"/>
</dbReference>
<organism evidence="1 2">
    <name type="scientific">Hydnum rufescens UP504</name>
    <dbReference type="NCBI Taxonomy" id="1448309"/>
    <lineage>
        <taxon>Eukaryota</taxon>
        <taxon>Fungi</taxon>
        <taxon>Dikarya</taxon>
        <taxon>Basidiomycota</taxon>
        <taxon>Agaricomycotina</taxon>
        <taxon>Agaricomycetes</taxon>
        <taxon>Cantharellales</taxon>
        <taxon>Hydnaceae</taxon>
        <taxon>Hydnum</taxon>
    </lineage>
</organism>
<evidence type="ECO:0000313" key="2">
    <source>
        <dbReference type="Proteomes" id="UP000886523"/>
    </source>
</evidence>
<name>A0A9P6ATA8_9AGAM</name>
<accession>A0A9P6ATA8</accession>
<reference evidence="1" key="1">
    <citation type="journal article" date="2020" name="Nat. Commun.">
        <title>Large-scale genome sequencing of mycorrhizal fungi provides insights into the early evolution of symbiotic traits.</title>
        <authorList>
            <person name="Miyauchi S."/>
            <person name="Kiss E."/>
            <person name="Kuo A."/>
            <person name="Drula E."/>
            <person name="Kohler A."/>
            <person name="Sanchez-Garcia M."/>
            <person name="Morin E."/>
            <person name="Andreopoulos B."/>
            <person name="Barry K.W."/>
            <person name="Bonito G."/>
            <person name="Buee M."/>
            <person name="Carver A."/>
            <person name="Chen C."/>
            <person name="Cichocki N."/>
            <person name="Clum A."/>
            <person name="Culley D."/>
            <person name="Crous P.W."/>
            <person name="Fauchery L."/>
            <person name="Girlanda M."/>
            <person name="Hayes R.D."/>
            <person name="Keri Z."/>
            <person name="LaButti K."/>
            <person name="Lipzen A."/>
            <person name="Lombard V."/>
            <person name="Magnuson J."/>
            <person name="Maillard F."/>
            <person name="Murat C."/>
            <person name="Nolan M."/>
            <person name="Ohm R.A."/>
            <person name="Pangilinan J."/>
            <person name="Pereira M.F."/>
            <person name="Perotto S."/>
            <person name="Peter M."/>
            <person name="Pfister S."/>
            <person name="Riley R."/>
            <person name="Sitrit Y."/>
            <person name="Stielow J.B."/>
            <person name="Szollosi G."/>
            <person name="Zifcakova L."/>
            <person name="Stursova M."/>
            <person name="Spatafora J.W."/>
            <person name="Tedersoo L."/>
            <person name="Vaario L.M."/>
            <person name="Yamada A."/>
            <person name="Yan M."/>
            <person name="Wang P."/>
            <person name="Xu J."/>
            <person name="Bruns T."/>
            <person name="Baldrian P."/>
            <person name="Vilgalys R."/>
            <person name="Dunand C."/>
            <person name="Henrissat B."/>
            <person name="Grigoriev I.V."/>
            <person name="Hibbett D."/>
            <person name="Nagy L.G."/>
            <person name="Martin F.M."/>
        </authorList>
    </citation>
    <scope>NUCLEOTIDE SEQUENCE</scope>
    <source>
        <strain evidence="1">UP504</strain>
    </source>
</reference>
<gene>
    <name evidence="1" type="ORF">BS47DRAFT_1206908</name>
</gene>
<evidence type="ECO:0000313" key="1">
    <source>
        <dbReference type="EMBL" id="KAF9511035.1"/>
    </source>
</evidence>